<sequence>MDHDYYEQVFICPICKTFSSEPKCKNNHNALANNDRKSTINKLLANFVSVGYRIVPNTGAPKSFNPRSYPPVKQSFICHVCGVESFEVTCTKNHDNVKIPKDACDRCPAEFNSVSELLQHKASDHVVKVKQEPLEVPTEEVDTRGNEISLVTMPTEKVSKLSDKFTQLVLKGTLGIGQYQVMTSNAGFVYPEIEEKEEDILEWDDSIELAVLTSGASVTSFVKSEELVVPKAEQPTKQAPIKPTTIAETIKQPRQFFRCLKCDQEFPNVDGLVFHACLQRNQFPGFQCQFCQRWYVKEQWFARHMKLHSALLPLPCHDCDGGFLTPEELGEHRCVKKVKPKPKEVIDVVECEGSEHISISKRSRIVLPHYYVCQICNIALRSERQLNLHLHIHELAKANAMGAAVGQEKQIPPSPPEATSTSKSPPKKQIHIFECNICSLTMSSIEEVRVHLATHASNRLYKCESCNERFATTRNLQQHKCAKAVPTPAPPPKQPSKRKAKDPPQQEVRPKLIPENTGPKVEEAFEHKCVHCGKSFGQAAGLACHLKEHGGDPEGRFQCEKCPMKFKILRNLIVHRAKLH</sequence>
<protein>
    <submittedName>
        <fullName evidence="10">Putative c2h2-type zn-finger protein</fullName>
    </submittedName>
</protein>
<feature type="domain" description="C2H2-type" evidence="9">
    <location>
        <begin position="557"/>
        <end position="580"/>
    </location>
</feature>
<feature type="domain" description="C2H2-type" evidence="9">
    <location>
        <begin position="286"/>
        <end position="313"/>
    </location>
</feature>
<dbReference type="InterPro" id="IPR013087">
    <property type="entry name" value="Znf_C2H2_type"/>
</dbReference>
<comment type="subcellular location">
    <subcellularLocation>
        <location evidence="1">Nucleus</location>
    </subcellularLocation>
</comment>
<feature type="domain" description="C2H2-type" evidence="9">
    <location>
        <begin position="371"/>
        <end position="398"/>
    </location>
</feature>
<reference evidence="10" key="1">
    <citation type="submission" date="2017-01" db="EMBL/GenBank/DDBJ databases">
        <title>A deep insight into the sialotranscriptome of adult male and female Cluex tarsalis mosquitoes.</title>
        <authorList>
            <person name="Ribeiro J.M."/>
            <person name="Moreira F."/>
            <person name="Bernard K.A."/>
            <person name="Calvo E."/>
        </authorList>
    </citation>
    <scope>NUCLEOTIDE SEQUENCE</scope>
    <source>
        <strain evidence="10">Kern County</strain>
        <tissue evidence="10">Salivary glands</tissue>
    </source>
</reference>
<dbReference type="PANTHER" id="PTHR24394">
    <property type="entry name" value="ZINC FINGER PROTEIN"/>
    <property type="match status" value="1"/>
</dbReference>
<feature type="region of interest" description="Disordered" evidence="8">
    <location>
        <begin position="403"/>
        <end position="427"/>
    </location>
</feature>
<keyword evidence="5" id="KW-0862">Zinc</keyword>
<dbReference type="GO" id="GO:0005634">
    <property type="term" value="C:nucleus"/>
    <property type="evidence" value="ECO:0007669"/>
    <property type="project" value="UniProtKB-SubCell"/>
</dbReference>
<feature type="domain" description="C2H2-type" evidence="9">
    <location>
        <begin position="527"/>
        <end position="554"/>
    </location>
</feature>
<evidence type="ECO:0000256" key="6">
    <source>
        <dbReference type="ARBA" id="ARBA00023242"/>
    </source>
</evidence>
<dbReference type="Gene3D" id="3.30.160.60">
    <property type="entry name" value="Classic Zinc Finger"/>
    <property type="match status" value="3"/>
</dbReference>
<name>A0A1Q3FIN7_CULTA</name>
<dbReference type="PROSITE" id="PS50157">
    <property type="entry name" value="ZINC_FINGER_C2H2_2"/>
    <property type="match status" value="5"/>
</dbReference>
<accession>A0A1Q3FIN7</accession>
<feature type="compositionally biased region" description="Basic and acidic residues" evidence="8">
    <location>
        <begin position="501"/>
        <end position="512"/>
    </location>
</feature>
<evidence type="ECO:0000256" key="1">
    <source>
        <dbReference type="ARBA" id="ARBA00004123"/>
    </source>
</evidence>
<dbReference type="PANTHER" id="PTHR24394:SF44">
    <property type="entry name" value="ZINC FINGER PROTEIN 271-LIKE"/>
    <property type="match status" value="1"/>
</dbReference>
<feature type="region of interest" description="Disordered" evidence="8">
    <location>
        <begin position="477"/>
        <end position="517"/>
    </location>
</feature>
<evidence type="ECO:0000256" key="8">
    <source>
        <dbReference type="SAM" id="MobiDB-lite"/>
    </source>
</evidence>
<dbReference type="SUPFAM" id="SSF57667">
    <property type="entry name" value="beta-beta-alpha zinc fingers"/>
    <property type="match status" value="3"/>
</dbReference>
<evidence type="ECO:0000256" key="4">
    <source>
        <dbReference type="ARBA" id="ARBA00022771"/>
    </source>
</evidence>
<feature type="domain" description="C2H2-type" evidence="9">
    <location>
        <begin position="461"/>
        <end position="488"/>
    </location>
</feature>
<evidence type="ECO:0000256" key="2">
    <source>
        <dbReference type="ARBA" id="ARBA00022723"/>
    </source>
</evidence>
<keyword evidence="2" id="KW-0479">Metal-binding</keyword>
<evidence type="ECO:0000256" key="3">
    <source>
        <dbReference type="ARBA" id="ARBA00022737"/>
    </source>
</evidence>
<dbReference type="PROSITE" id="PS00028">
    <property type="entry name" value="ZINC_FINGER_C2H2_1"/>
    <property type="match status" value="5"/>
</dbReference>
<dbReference type="SMART" id="SM00355">
    <property type="entry name" value="ZnF_C2H2"/>
    <property type="match status" value="8"/>
</dbReference>
<keyword evidence="6" id="KW-0539">Nucleus</keyword>
<proteinExistence type="predicted"/>
<evidence type="ECO:0000256" key="5">
    <source>
        <dbReference type="ARBA" id="ARBA00022833"/>
    </source>
</evidence>
<keyword evidence="4 7" id="KW-0863">Zinc-finger</keyword>
<dbReference type="EMBL" id="GFDL01007670">
    <property type="protein sequence ID" value="JAV27375.1"/>
    <property type="molecule type" value="Transcribed_RNA"/>
</dbReference>
<dbReference type="AlphaFoldDB" id="A0A1Q3FIN7"/>
<dbReference type="InterPro" id="IPR036236">
    <property type="entry name" value="Znf_C2H2_sf"/>
</dbReference>
<evidence type="ECO:0000259" key="9">
    <source>
        <dbReference type="PROSITE" id="PS50157"/>
    </source>
</evidence>
<organism evidence="10">
    <name type="scientific">Culex tarsalis</name>
    <name type="common">Encephalitis mosquito</name>
    <dbReference type="NCBI Taxonomy" id="7177"/>
    <lineage>
        <taxon>Eukaryota</taxon>
        <taxon>Metazoa</taxon>
        <taxon>Ecdysozoa</taxon>
        <taxon>Arthropoda</taxon>
        <taxon>Hexapoda</taxon>
        <taxon>Insecta</taxon>
        <taxon>Pterygota</taxon>
        <taxon>Neoptera</taxon>
        <taxon>Endopterygota</taxon>
        <taxon>Diptera</taxon>
        <taxon>Nematocera</taxon>
        <taxon>Culicoidea</taxon>
        <taxon>Culicidae</taxon>
        <taxon>Culicinae</taxon>
        <taxon>Culicini</taxon>
        <taxon>Culex</taxon>
        <taxon>Culex</taxon>
    </lineage>
</organism>
<dbReference type="GO" id="GO:0000981">
    <property type="term" value="F:DNA-binding transcription factor activity, RNA polymerase II-specific"/>
    <property type="evidence" value="ECO:0007669"/>
    <property type="project" value="TreeGrafter"/>
</dbReference>
<evidence type="ECO:0000256" key="7">
    <source>
        <dbReference type="PROSITE-ProRule" id="PRU00042"/>
    </source>
</evidence>
<dbReference type="GO" id="GO:0008270">
    <property type="term" value="F:zinc ion binding"/>
    <property type="evidence" value="ECO:0007669"/>
    <property type="project" value="UniProtKB-KW"/>
</dbReference>
<keyword evidence="3" id="KW-0677">Repeat</keyword>
<evidence type="ECO:0000313" key="10">
    <source>
        <dbReference type="EMBL" id="JAV27375.1"/>
    </source>
</evidence>